<dbReference type="Gene3D" id="2.60.40.10">
    <property type="entry name" value="Immunoglobulins"/>
    <property type="match status" value="2"/>
</dbReference>
<name>B9TGT3_RICCO</name>
<dbReference type="Proteomes" id="UP000008311">
    <property type="component" value="Unassembled WGS sequence"/>
</dbReference>
<proteinExistence type="predicted"/>
<evidence type="ECO:0000313" key="2">
    <source>
        <dbReference type="Proteomes" id="UP000008311"/>
    </source>
</evidence>
<dbReference type="InterPro" id="IPR013783">
    <property type="entry name" value="Ig-like_fold"/>
</dbReference>
<feature type="non-terminal residue" evidence="1">
    <location>
        <position position="385"/>
    </location>
</feature>
<keyword evidence="2" id="KW-1185">Reference proteome</keyword>
<dbReference type="AlphaFoldDB" id="B9TGT3"/>
<accession>B9TGT3</accession>
<dbReference type="InParanoid" id="B9TGT3"/>
<sequence length="385" mass="37887">MGSNLPADASSAWTFTFKNTGYGPVTIADHGMSSGNLGFYVGGTIGDGTCNSGTVLQAGQSCVVQLYMSGAGSYTGTGYLNSSAGQLTFSAYGTAVAPYFSDANLGSIRANTSNAKWVSLTNPAVDTFRNVTLNVGWPYSISQSNCGSTLGPGASCSFVLTFNPGGNVGTWNGAYLNAVGFHYQMTNGVEQTGWQPANATYNASVYGTGTPFCTPGAAAWGGNATFYPGSSAPNCNTFLVLVVGGGGAGALSGQRIAYGPYSGGGGSGYVNVQWANGISGAIGITVGAGAYAASTYDTQGGTSCFGGICAAGGHSGSQNGPGGAGGSGGGYGSPNIAGWGGNWGGNSSDGYGPGQGNYAGALSNFHLNSLTGGGGGQPMSNNTTT</sequence>
<evidence type="ECO:0000313" key="1">
    <source>
        <dbReference type="EMBL" id="EEF24931.1"/>
    </source>
</evidence>
<protein>
    <submittedName>
        <fullName evidence="1">Uncharacterized protein</fullName>
    </submittedName>
</protein>
<reference evidence="2" key="1">
    <citation type="journal article" date="2010" name="Nat. Biotechnol.">
        <title>Draft genome sequence of the oilseed species Ricinus communis.</title>
        <authorList>
            <person name="Chan A.P."/>
            <person name="Crabtree J."/>
            <person name="Zhao Q."/>
            <person name="Lorenzi H."/>
            <person name="Orvis J."/>
            <person name="Puiu D."/>
            <person name="Melake-Berhan A."/>
            <person name="Jones K.M."/>
            <person name="Redman J."/>
            <person name="Chen G."/>
            <person name="Cahoon E.B."/>
            <person name="Gedil M."/>
            <person name="Stanke M."/>
            <person name="Haas B.J."/>
            <person name="Wortman J.R."/>
            <person name="Fraser-Liggett C.M."/>
            <person name="Ravel J."/>
            <person name="Rabinowicz P.D."/>
        </authorList>
    </citation>
    <scope>NUCLEOTIDE SEQUENCE [LARGE SCALE GENOMIC DNA]</scope>
    <source>
        <strain evidence="2">cv. Hale</strain>
    </source>
</reference>
<organism evidence="1 2">
    <name type="scientific">Ricinus communis</name>
    <name type="common">Castor bean</name>
    <dbReference type="NCBI Taxonomy" id="3988"/>
    <lineage>
        <taxon>Eukaryota</taxon>
        <taxon>Viridiplantae</taxon>
        <taxon>Streptophyta</taxon>
        <taxon>Embryophyta</taxon>
        <taxon>Tracheophyta</taxon>
        <taxon>Spermatophyta</taxon>
        <taxon>Magnoliopsida</taxon>
        <taxon>eudicotyledons</taxon>
        <taxon>Gunneridae</taxon>
        <taxon>Pentapetalae</taxon>
        <taxon>rosids</taxon>
        <taxon>fabids</taxon>
        <taxon>Malpighiales</taxon>
        <taxon>Euphorbiaceae</taxon>
        <taxon>Acalyphoideae</taxon>
        <taxon>Acalypheae</taxon>
        <taxon>Ricinus</taxon>
    </lineage>
</organism>
<gene>
    <name evidence="1" type="ORF">RCOM_1835860</name>
</gene>
<dbReference type="EMBL" id="EQ980917">
    <property type="protein sequence ID" value="EEF24931.1"/>
    <property type="molecule type" value="Genomic_DNA"/>
</dbReference>